<dbReference type="Gene3D" id="1.20.1280.50">
    <property type="match status" value="1"/>
</dbReference>
<dbReference type="OrthoDB" id="3264373at2759"/>
<evidence type="ECO:0000313" key="1">
    <source>
        <dbReference type="EMBL" id="EPS98427.1"/>
    </source>
</evidence>
<dbReference type="STRING" id="743788.S8E0W6"/>
<protein>
    <submittedName>
        <fullName evidence="1">Uncharacterized protein</fullName>
    </submittedName>
</protein>
<dbReference type="EMBL" id="KE504165">
    <property type="protein sequence ID" value="EPS98427.1"/>
    <property type="molecule type" value="Genomic_DNA"/>
</dbReference>
<sequence length="556" mass="62179">MSGQTVYAAAQDSLAAINALPPEILRIIFLYSTTPGSRMISFGNCIGFTVNRWKRKYSWIRLTHVCKHWRAIALGFPGLWNDLALPAMKRKWLTEVLGRSMSAPLDISLDIIDAKPRSRTKCLKPKQALEMVLKSRTADVRSLSLFVQCEDPSPVLELLGRKTLHPEFLDVFVLSTLSPEMLEDVQQLLGRIRTPRLRRLTVQSFALQWYAMALPQLTHLSIVDNRGCKWNSKAPSMDFKELTDTLACMKSLEELIIRLYGSFIHSESDLPTPTTSCRTALPQLRHLSIEARMLDMICLLERLDVPSLSRLCVGLNDDHQPDALQEQLLPAIVAKITPFESFLTLFLDIRNMSTVRIHAYTCALSVAFMSDYRIAQEGVPNGPRATFELYMRSSDLARNLAIESCKLLPLGDVRSLLLFGHSFDSSEWATLFAQTDNVTQLVVVSHCDADTEEADGRLSGALMRKQDASADGVGPHPFVLPHLHSLGLVAHNFARLQAGLPDVIDHLAACLRQRRGEGAGIETLHITRATNLRTSRVITLAKLTNVKRNGKVKIVR</sequence>
<dbReference type="HOGENOM" id="CLU_024199_2_2_1"/>
<dbReference type="InParanoid" id="S8E0W6"/>
<reference evidence="1 2" key="1">
    <citation type="journal article" date="2012" name="Science">
        <title>The Paleozoic origin of enzymatic lignin decomposition reconstructed from 31 fungal genomes.</title>
        <authorList>
            <person name="Floudas D."/>
            <person name="Binder M."/>
            <person name="Riley R."/>
            <person name="Barry K."/>
            <person name="Blanchette R.A."/>
            <person name="Henrissat B."/>
            <person name="Martinez A.T."/>
            <person name="Otillar R."/>
            <person name="Spatafora J.W."/>
            <person name="Yadav J.S."/>
            <person name="Aerts A."/>
            <person name="Benoit I."/>
            <person name="Boyd A."/>
            <person name="Carlson A."/>
            <person name="Copeland A."/>
            <person name="Coutinho P.M."/>
            <person name="de Vries R.P."/>
            <person name="Ferreira P."/>
            <person name="Findley K."/>
            <person name="Foster B."/>
            <person name="Gaskell J."/>
            <person name="Glotzer D."/>
            <person name="Gorecki P."/>
            <person name="Heitman J."/>
            <person name="Hesse C."/>
            <person name="Hori C."/>
            <person name="Igarashi K."/>
            <person name="Jurgens J.A."/>
            <person name="Kallen N."/>
            <person name="Kersten P."/>
            <person name="Kohler A."/>
            <person name="Kuees U."/>
            <person name="Kumar T.K.A."/>
            <person name="Kuo A."/>
            <person name="LaButti K."/>
            <person name="Larrondo L.F."/>
            <person name="Lindquist E."/>
            <person name="Ling A."/>
            <person name="Lombard V."/>
            <person name="Lucas S."/>
            <person name="Lundell T."/>
            <person name="Martin R."/>
            <person name="McLaughlin D.J."/>
            <person name="Morgenstern I."/>
            <person name="Morin E."/>
            <person name="Murat C."/>
            <person name="Nagy L.G."/>
            <person name="Nolan M."/>
            <person name="Ohm R.A."/>
            <person name="Patyshakuliyeva A."/>
            <person name="Rokas A."/>
            <person name="Ruiz-Duenas F.J."/>
            <person name="Sabat G."/>
            <person name="Salamov A."/>
            <person name="Samejima M."/>
            <person name="Schmutz J."/>
            <person name="Slot J.C."/>
            <person name="St John F."/>
            <person name="Stenlid J."/>
            <person name="Sun H."/>
            <person name="Sun S."/>
            <person name="Syed K."/>
            <person name="Tsang A."/>
            <person name="Wiebenga A."/>
            <person name="Young D."/>
            <person name="Pisabarro A."/>
            <person name="Eastwood D.C."/>
            <person name="Martin F."/>
            <person name="Cullen D."/>
            <person name="Grigoriev I.V."/>
            <person name="Hibbett D.S."/>
        </authorList>
    </citation>
    <scope>NUCLEOTIDE SEQUENCE</scope>
    <source>
        <strain evidence="2">FP-58527</strain>
    </source>
</reference>
<name>S8E0W6_FOMSC</name>
<dbReference type="AlphaFoldDB" id="S8E0W6"/>
<evidence type="ECO:0000313" key="2">
    <source>
        <dbReference type="Proteomes" id="UP000015241"/>
    </source>
</evidence>
<dbReference type="Proteomes" id="UP000015241">
    <property type="component" value="Unassembled WGS sequence"/>
</dbReference>
<gene>
    <name evidence="1" type="ORF">FOMPIDRAFT_91364</name>
</gene>
<keyword evidence="2" id="KW-1185">Reference proteome</keyword>
<accession>S8E0W6</accession>
<proteinExistence type="predicted"/>
<organism evidence="1 2">
    <name type="scientific">Fomitopsis schrenkii</name>
    <name type="common">Brown rot fungus</name>
    <dbReference type="NCBI Taxonomy" id="2126942"/>
    <lineage>
        <taxon>Eukaryota</taxon>
        <taxon>Fungi</taxon>
        <taxon>Dikarya</taxon>
        <taxon>Basidiomycota</taxon>
        <taxon>Agaricomycotina</taxon>
        <taxon>Agaricomycetes</taxon>
        <taxon>Polyporales</taxon>
        <taxon>Fomitopsis</taxon>
    </lineage>
</organism>